<keyword evidence="7" id="KW-0067">ATP-binding</keyword>
<evidence type="ECO:0000256" key="9">
    <source>
        <dbReference type="ARBA" id="ARBA00023204"/>
    </source>
</evidence>
<accession>A0A4Q0VQH9</accession>
<keyword evidence="8" id="KW-0238">DNA-binding</keyword>
<keyword evidence="4" id="KW-0378">Hydrolase</keyword>
<comment type="caution">
    <text evidence="12">The sequence shown here is derived from an EMBL/GenBank/DDBJ whole genome shotgun (WGS) entry which is preliminary data.</text>
</comment>
<dbReference type="Proteomes" id="UP000290649">
    <property type="component" value="Unassembled WGS sequence"/>
</dbReference>
<dbReference type="GO" id="GO:0004527">
    <property type="term" value="F:exonuclease activity"/>
    <property type="evidence" value="ECO:0007669"/>
    <property type="project" value="UniProtKB-KW"/>
</dbReference>
<evidence type="ECO:0000256" key="3">
    <source>
        <dbReference type="ARBA" id="ARBA00022763"/>
    </source>
</evidence>
<dbReference type="Pfam" id="PF12705">
    <property type="entry name" value="PDDEXK_1"/>
    <property type="match status" value="1"/>
</dbReference>
<dbReference type="Gene3D" id="3.90.320.10">
    <property type="match status" value="1"/>
</dbReference>
<evidence type="ECO:0000256" key="6">
    <source>
        <dbReference type="ARBA" id="ARBA00022839"/>
    </source>
</evidence>
<dbReference type="EMBL" id="QOUX01000046">
    <property type="protein sequence ID" value="RXI98371.1"/>
    <property type="molecule type" value="Genomic_DNA"/>
</dbReference>
<keyword evidence="10" id="KW-0175">Coiled coil</keyword>
<evidence type="ECO:0000256" key="7">
    <source>
        <dbReference type="ARBA" id="ARBA00022840"/>
    </source>
</evidence>
<feature type="coiled-coil region" evidence="10">
    <location>
        <begin position="352"/>
        <end position="379"/>
    </location>
</feature>
<keyword evidence="5" id="KW-0347">Helicase</keyword>
<evidence type="ECO:0000256" key="5">
    <source>
        <dbReference type="ARBA" id="ARBA00022806"/>
    </source>
</evidence>
<gene>
    <name evidence="12" type="ORF">DS745_18780</name>
</gene>
<dbReference type="InterPro" id="IPR011604">
    <property type="entry name" value="PDDEXK-like_dom_sf"/>
</dbReference>
<evidence type="ECO:0000256" key="10">
    <source>
        <dbReference type="SAM" id="Coils"/>
    </source>
</evidence>
<protein>
    <recommendedName>
        <fullName evidence="11">PD-(D/E)XK endonuclease-like domain-containing protein</fullName>
    </recommendedName>
</protein>
<keyword evidence="3" id="KW-0227">DNA damage</keyword>
<keyword evidence="6" id="KW-0269">Exonuclease</keyword>
<organism evidence="12 13">
    <name type="scientific">Anaerobacillus alkaliphilus</name>
    <dbReference type="NCBI Taxonomy" id="1548597"/>
    <lineage>
        <taxon>Bacteria</taxon>
        <taxon>Bacillati</taxon>
        <taxon>Bacillota</taxon>
        <taxon>Bacilli</taxon>
        <taxon>Bacillales</taxon>
        <taxon>Bacillaceae</taxon>
        <taxon>Anaerobacillus</taxon>
    </lineage>
</organism>
<evidence type="ECO:0000256" key="1">
    <source>
        <dbReference type="ARBA" id="ARBA00022722"/>
    </source>
</evidence>
<keyword evidence="1" id="KW-0540">Nuclease</keyword>
<evidence type="ECO:0000256" key="8">
    <source>
        <dbReference type="ARBA" id="ARBA00023125"/>
    </source>
</evidence>
<keyword evidence="13" id="KW-1185">Reference proteome</keyword>
<reference evidence="12 13" key="1">
    <citation type="journal article" date="2019" name="Int. J. Syst. Evol. Microbiol.">
        <title>Anaerobacillus alkaliphilus sp. nov., a novel alkaliphilic and moderately halophilic bacterium.</title>
        <authorList>
            <person name="Borsodi A.K."/>
            <person name="Aszalos J.M."/>
            <person name="Bihari P."/>
            <person name="Nagy I."/>
            <person name="Schumann P."/>
            <person name="Sproer C."/>
            <person name="Kovacs A.L."/>
            <person name="Boka K."/>
            <person name="Dobosy P."/>
            <person name="Ovari M."/>
            <person name="Szili-Kovacs T."/>
            <person name="Toth E."/>
        </authorList>
    </citation>
    <scope>NUCLEOTIDE SEQUENCE [LARGE SCALE GENOMIC DNA]</scope>
    <source>
        <strain evidence="12 13">B16-10</strain>
    </source>
</reference>
<dbReference type="GO" id="GO:0005524">
    <property type="term" value="F:ATP binding"/>
    <property type="evidence" value="ECO:0007669"/>
    <property type="project" value="UniProtKB-KW"/>
</dbReference>
<dbReference type="GO" id="GO:0006281">
    <property type="term" value="P:DNA repair"/>
    <property type="evidence" value="ECO:0007669"/>
    <property type="project" value="UniProtKB-KW"/>
</dbReference>
<proteinExistence type="predicted"/>
<dbReference type="InterPro" id="IPR027417">
    <property type="entry name" value="P-loop_NTPase"/>
</dbReference>
<dbReference type="GO" id="GO:0003677">
    <property type="term" value="F:DNA binding"/>
    <property type="evidence" value="ECO:0007669"/>
    <property type="project" value="UniProtKB-KW"/>
</dbReference>
<evidence type="ECO:0000259" key="11">
    <source>
        <dbReference type="Pfam" id="PF12705"/>
    </source>
</evidence>
<feature type="domain" description="PD-(D/E)XK endonuclease-like" evidence="11">
    <location>
        <begin position="655"/>
        <end position="967"/>
    </location>
</feature>
<evidence type="ECO:0000256" key="4">
    <source>
        <dbReference type="ARBA" id="ARBA00022801"/>
    </source>
</evidence>
<dbReference type="InterPro" id="IPR011335">
    <property type="entry name" value="Restrct_endonuc-II-like"/>
</dbReference>
<dbReference type="SUPFAM" id="SSF52980">
    <property type="entry name" value="Restriction endonuclease-like"/>
    <property type="match status" value="1"/>
</dbReference>
<evidence type="ECO:0000256" key="2">
    <source>
        <dbReference type="ARBA" id="ARBA00022741"/>
    </source>
</evidence>
<dbReference type="AlphaFoldDB" id="A0A4Q0VQH9"/>
<keyword evidence="2" id="KW-0547">Nucleotide-binding</keyword>
<dbReference type="InterPro" id="IPR038726">
    <property type="entry name" value="PDDEXK_AddAB-type"/>
</dbReference>
<dbReference type="GO" id="GO:0004386">
    <property type="term" value="F:helicase activity"/>
    <property type="evidence" value="ECO:0007669"/>
    <property type="project" value="UniProtKB-KW"/>
</dbReference>
<evidence type="ECO:0000313" key="13">
    <source>
        <dbReference type="Proteomes" id="UP000290649"/>
    </source>
</evidence>
<keyword evidence="9" id="KW-0234">DNA repair</keyword>
<evidence type="ECO:0000313" key="12">
    <source>
        <dbReference type="EMBL" id="RXI98371.1"/>
    </source>
</evidence>
<sequence>MLVVKPSPLTDVANVDRLTQHFRKQKEVGKPIYYILPSNKYLQEARKRKAGMAFKTFDDLADLVLKKAKVEFFPVSETERTLFFQELIARDKKRFLQPSEELRHKAKAYAETYGQLKRIGVSIHELPPQYKQMQSVFQEYELEWVQKQRLLDPENRIHEAVSLQMEDSLNLGGIVIDGYLDFSTLQYMVIQYFVSLGFDITVYLPEIDHAEILVETLDQLSILGFHAEKSEEIQIEKLPLVEVSSATTMEEEVYGVLDDISQKYDEQAIKNVGILLADERAYLDMLLKVAREKDIPIKQPIKKNVTDSLLFQFIYQSLLKHSGRFSSRWDSLDLIDTLLRLQFLQSFDYMTKKKAYIESESLEEKMKEAVEQFISFRQELPKKASLVYYLSVVRDLLAKSELTDNWKKHLLQDENTKKLQQIRFEWKAYDFLLAFLNQKIEMLQEQGLSELEVHYQIFVEWFYEGLQRGTIYIERAPLKGVQLYSFRDIALFEGEHIYVLGLNEGTFPKGHKLGGYLQESDLKKLPVPFAAPTSKLFRKKDDAFFQQLFLLADKLSFSYVVGVDPHNPLLPSGYLEPWKQQIIDRKYSTVNRFAKNESFSTYDYEEKIAYHVGLGKRVSSIPMRLQAMVHTLDFLEAGIEQVSAKWHGKLKREKMSVTMLESYAMCPFKYALERILNVKEPTEKRTTIDFRDVGSMLHAIIEKFYKQLNLIGKPFSTFTAEMTEEADHILMDIFEDEWAVVEQQHLDFSQLQLSIEKEDWQKKLRKWWLAEKKHFWENKQLQTMHLFRLEESIELDLKLNEEVTITLTGKIDRIDIDEHGFVIYDYKSGLASLNFDKEVRPGLKLQLPLYLVAMEKRLLNGHYQIDLSNIFTSVPENVTAHGASYISLRDPLKRAGNSVWREEHFGKNSPFSVNYRATKEETLSSEILLAKYQLKERLVELLNGSSKDFSVRPLKCINSCVYKPVCRVTQDQIEEGEGEWK</sequence>
<dbReference type="OrthoDB" id="9758506at2"/>
<dbReference type="SUPFAM" id="SSF52540">
    <property type="entry name" value="P-loop containing nucleoside triphosphate hydrolases"/>
    <property type="match status" value="1"/>
</dbReference>
<name>A0A4Q0VQH9_9BACI</name>
<dbReference type="RefSeq" id="WP_129079728.1">
    <property type="nucleotide sequence ID" value="NZ_QOUX01000046.1"/>
</dbReference>